<dbReference type="GO" id="GO:0000139">
    <property type="term" value="C:Golgi membrane"/>
    <property type="evidence" value="ECO:0007669"/>
    <property type="project" value="UniProtKB-SubCell"/>
</dbReference>
<dbReference type="GO" id="GO:0030134">
    <property type="term" value="C:COPII-coated ER to Golgi transport vesicle"/>
    <property type="evidence" value="ECO:0007669"/>
    <property type="project" value="TreeGrafter"/>
</dbReference>
<evidence type="ECO:0000256" key="2">
    <source>
        <dbReference type="ARBA" id="ARBA00022448"/>
    </source>
</evidence>
<sequence>MTDPSWGWNDDSNYNAGYNANQHWQQRQEPWNNQGAYSNQPTTAMPSDKVYNNYYNQQANIPSIPMTANYSQTNQMQSFGMPSQNSYGVGNLPPFSDQFMSEPMLNAAKQIGGQFAVQQKEKASKVNFYDKFQLTKYLSAFHLKYYFAVDNTYVGKKLGLMLFPFLHQDWTVKYDSSDSPLPPRLDVNAPDLYIPLMAYVTYILISGFVLGIQKRQIQIN</sequence>
<evidence type="ECO:0000256" key="6">
    <source>
        <dbReference type="ARBA" id="ARBA00022989"/>
    </source>
</evidence>
<organism evidence="10 11">
    <name type="scientific">Wuchereria bancrofti</name>
    <dbReference type="NCBI Taxonomy" id="6293"/>
    <lineage>
        <taxon>Eukaryota</taxon>
        <taxon>Metazoa</taxon>
        <taxon>Ecdysozoa</taxon>
        <taxon>Nematoda</taxon>
        <taxon>Chromadorea</taxon>
        <taxon>Rhabditida</taxon>
        <taxon>Spirurina</taxon>
        <taxon>Spiruromorpha</taxon>
        <taxon>Filarioidea</taxon>
        <taxon>Onchocercidae</taxon>
        <taxon>Wuchereria</taxon>
    </lineage>
</organism>
<reference evidence="11" key="1">
    <citation type="submission" date="2012-08" db="EMBL/GenBank/DDBJ databases">
        <title>The Genome Sequence of Wuchereria bancrofti.</title>
        <authorList>
            <person name="Nutman T.B."/>
            <person name="Fink D.L."/>
            <person name="Russ C."/>
            <person name="Young S."/>
            <person name="Zeng Q."/>
            <person name="Koehrsen M."/>
            <person name="Alvarado L."/>
            <person name="Berlin A."/>
            <person name="Chapman S.B."/>
            <person name="Chen Z."/>
            <person name="Freedman E."/>
            <person name="Gellesch M."/>
            <person name="Goldberg J."/>
            <person name="Griggs A."/>
            <person name="Gujja S."/>
            <person name="Heilman E.R."/>
            <person name="Heiman D."/>
            <person name="Hepburn T."/>
            <person name="Howarth C."/>
            <person name="Jen D."/>
            <person name="Larson L."/>
            <person name="Lewis B."/>
            <person name="Mehta T."/>
            <person name="Park D."/>
            <person name="Pearson M."/>
            <person name="Roberts A."/>
            <person name="Saif S."/>
            <person name="Shea T."/>
            <person name="Shenoy N."/>
            <person name="Sisk P."/>
            <person name="Stolte C."/>
            <person name="Sykes S."/>
            <person name="Walk T."/>
            <person name="White J."/>
            <person name="Yandava C."/>
            <person name="Haas B."/>
            <person name="Henn M.R."/>
            <person name="Nusbaum C."/>
            <person name="Birren B."/>
        </authorList>
    </citation>
    <scope>NUCLEOTIDE SEQUENCE [LARGE SCALE GENOMIC DNA]</scope>
    <source>
        <strain evidence="11">NA</strain>
    </source>
</reference>
<dbReference type="AlphaFoldDB" id="J9BJ43"/>
<keyword evidence="3 9" id="KW-0812">Transmembrane</keyword>
<name>J9BJ43_WUCBA</name>
<comment type="caution">
    <text evidence="10">The sequence shown here is derived from an EMBL/GenBank/DDBJ whole genome shotgun (WGS) entry which is preliminary data.</text>
</comment>
<comment type="subcellular location">
    <subcellularLocation>
        <location evidence="9">Endoplasmic reticulum membrane</location>
        <topology evidence="9">Multi-pass membrane protein</topology>
    </subcellularLocation>
    <subcellularLocation>
        <location evidence="9">Golgi apparatus membrane</location>
        <topology evidence="9">Multi-pass membrane protein</topology>
    </subcellularLocation>
</comment>
<dbReference type="GO" id="GO:0006888">
    <property type="term" value="P:endoplasmic reticulum to Golgi vesicle-mediated transport"/>
    <property type="evidence" value="ECO:0007669"/>
    <property type="project" value="UniProtKB-UniRule"/>
</dbReference>
<evidence type="ECO:0000256" key="8">
    <source>
        <dbReference type="ARBA" id="ARBA00023136"/>
    </source>
</evidence>
<dbReference type="Pfam" id="PF03878">
    <property type="entry name" value="YIF1"/>
    <property type="match status" value="1"/>
</dbReference>
<keyword evidence="2 9" id="KW-0813">Transport</keyword>
<evidence type="ECO:0000256" key="3">
    <source>
        <dbReference type="ARBA" id="ARBA00022692"/>
    </source>
</evidence>
<dbReference type="GO" id="GO:0005793">
    <property type="term" value="C:endoplasmic reticulum-Golgi intermediate compartment"/>
    <property type="evidence" value="ECO:0007669"/>
    <property type="project" value="UniProtKB-UniRule"/>
</dbReference>
<dbReference type="PANTHER" id="PTHR14083:SF0">
    <property type="entry name" value="YIP1D-INTERACTING FACTOR 1, ISOFORM C"/>
    <property type="match status" value="1"/>
</dbReference>
<proteinExistence type="inferred from homology"/>
<evidence type="ECO:0000256" key="7">
    <source>
        <dbReference type="ARBA" id="ARBA00023034"/>
    </source>
</evidence>
<keyword evidence="4 9" id="KW-0256">Endoplasmic reticulum</keyword>
<evidence type="ECO:0000256" key="5">
    <source>
        <dbReference type="ARBA" id="ARBA00022927"/>
    </source>
</evidence>
<comment type="caution">
    <text evidence="9">Lacks conserved residue(s) required for the propagation of feature annotation.</text>
</comment>
<comment type="function">
    <text evidence="9">Has a role in transport between endoplasmic reticulum and Golgi.</text>
</comment>
<accession>J9BJ43</accession>
<feature type="transmembrane region" description="Helical" evidence="9">
    <location>
        <begin position="192"/>
        <end position="212"/>
    </location>
</feature>
<protein>
    <recommendedName>
        <fullName evidence="9">Protein YIF1</fullName>
    </recommendedName>
</protein>
<dbReference type="Proteomes" id="UP000004810">
    <property type="component" value="Unassembled WGS sequence"/>
</dbReference>
<dbReference type="GO" id="GO:0005789">
    <property type="term" value="C:endoplasmic reticulum membrane"/>
    <property type="evidence" value="ECO:0007669"/>
    <property type="project" value="UniProtKB-SubCell"/>
</dbReference>
<evidence type="ECO:0000313" key="11">
    <source>
        <dbReference type="Proteomes" id="UP000004810"/>
    </source>
</evidence>
<evidence type="ECO:0000256" key="4">
    <source>
        <dbReference type="ARBA" id="ARBA00022824"/>
    </source>
</evidence>
<dbReference type="EMBL" id="ADBV01000390">
    <property type="protein sequence ID" value="EJW87435.1"/>
    <property type="molecule type" value="Genomic_DNA"/>
</dbReference>
<dbReference type="InterPro" id="IPR005578">
    <property type="entry name" value="Yif1_fam"/>
</dbReference>
<evidence type="ECO:0000313" key="10">
    <source>
        <dbReference type="EMBL" id="EJW87435.1"/>
    </source>
</evidence>
<dbReference type="GO" id="GO:0015031">
    <property type="term" value="P:protein transport"/>
    <property type="evidence" value="ECO:0007669"/>
    <property type="project" value="UniProtKB-KW"/>
</dbReference>
<evidence type="ECO:0000256" key="9">
    <source>
        <dbReference type="RuleBase" id="RU368073"/>
    </source>
</evidence>
<evidence type="ECO:0000256" key="1">
    <source>
        <dbReference type="ARBA" id="ARBA00009727"/>
    </source>
</evidence>
<keyword evidence="5 9" id="KW-0653">Protein transport</keyword>
<gene>
    <name evidence="10" type="ORF">WUBG_01657</name>
</gene>
<keyword evidence="8 9" id="KW-0472">Membrane</keyword>
<dbReference type="PANTHER" id="PTHR14083">
    <property type="entry name" value="YIP1 INTERACTING FACTOR HOMOLOG YIF1 PROTEIN"/>
    <property type="match status" value="1"/>
</dbReference>
<comment type="similarity">
    <text evidence="1 9">Belongs to the YIF1 family.</text>
</comment>
<keyword evidence="7 9" id="KW-0333">Golgi apparatus</keyword>
<keyword evidence="6 9" id="KW-1133">Transmembrane helix</keyword>